<dbReference type="SMART" id="SM01134">
    <property type="entry name" value="DeoRC"/>
    <property type="match status" value="1"/>
</dbReference>
<dbReference type="InterPro" id="IPR036390">
    <property type="entry name" value="WH_DNA-bd_sf"/>
</dbReference>
<protein>
    <submittedName>
        <fullName evidence="5">DeoR/GlpR family DNA-binding transcription regulator</fullName>
    </submittedName>
</protein>
<dbReference type="SUPFAM" id="SSF100950">
    <property type="entry name" value="NagB/RpiA/CoA transferase-like"/>
    <property type="match status" value="1"/>
</dbReference>
<evidence type="ECO:0000256" key="1">
    <source>
        <dbReference type="ARBA" id="ARBA00023015"/>
    </source>
</evidence>
<dbReference type="PROSITE" id="PS51000">
    <property type="entry name" value="HTH_DEOR_2"/>
    <property type="match status" value="1"/>
</dbReference>
<dbReference type="InterPro" id="IPR037171">
    <property type="entry name" value="NagB/RpiA_transferase-like"/>
</dbReference>
<dbReference type="SUPFAM" id="SSF46785">
    <property type="entry name" value="Winged helix' DNA-binding domain"/>
    <property type="match status" value="1"/>
</dbReference>
<evidence type="ECO:0000256" key="3">
    <source>
        <dbReference type="ARBA" id="ARBA00023163"/>
    </source>
</evidence>
<dbReference type="InterPro" id="IPR014036">
    <property type="entry name" value="DeoR-like_C"/>
</dbReference>
<dbReference type="Pfam" id="PF08220">
    <property type="entry name" value="HTH_DeoR"/>
    <property type="match status" value="1"/>
</dbReference>
<comment type="caution">
    <text evidence="5">The sequence shown here is derived from an EMBL/GenBank/DDBJ whole genome shotgun (WGS) entry which is preliminary data.</text>
</comment>
<gene>
    <name evidence="5" type="ORF">ACFOW6_11585</name>
</gene>
<dbReference type="InterPro" id="IPR001034">
    <property type="entry name" value="DeoR_HTH"/>
</dbReference>
<evidence type="ECO:0000256" key="2">
    <source>
        <dbReference type="ARBA" id="ARBA00023125"/>
    </source>
</evidence>
<keyword evidence="3" id="KW-0804">Transcription</keyword>
<dbReference type="InterPro" id="IPR018356">
    <property type="entry name" value="Tscrpt_reg_HTH_DeoR_CS"/>
</dbReference>
<sequence>MWQEERRQRIRSLLSTFGHVSVDQATSEFGVSRETIRRDLLEMEARGELKRMHGGAIALEEDREAPYTVRSSVRVKEKRAIAACAARLVESGQTLFLDAGSTTSILSERLSGLSGLTVITNSLNVASNMTEREGTALLGNRTVLVGGEFNSDPPATFGDVTINEIGRYQADWALLSPFGLDSRKGATSFDPHEAEVARSMIANASKTVILADHSKIGVLSRFAYCTVSEISHIVVDAKAPQRPDFGAVQALAENVIIGTQ</sequence>
<keyword evidence="2 5" id="KW-0238">DNA-binding</keyword>
<dbReference type="PANTHER" id="PTHR30363">
    <property type="entry name" value="HTH-TYPE TRANSCRIPTIONAL REGULATOR SRLR-RELATED"/>
    <property type="match status" value="1"/>
</dbReference>
<dbReference type="Pfam" id="PF00455">
    <property type="entry name" value="DeoRC"/>
    <property type="match status" value="1"/>
</dbReference>
<reference evidence="6" key="1">
    <citation type="journal article" date="2019" name="Int. J. Syst. Evol. Microbiol.">
        <title>The Global Catalogue of Microorganisms (GCM) 10K type strain sequencing project: providing services to taxonomists for standard genome sequencing and annotation.</title>
        <authorList>
            <consortium name="The Broad Institute Genomics Platform"/>
            <consortium name="The Broad Institute Genome Sequencing Center for Infectious Disease"/>
            <person name="Wu L."/>
            <person name="Ma J."/>
        </authorList>
    </citation>
    <scope>NUCLEOTIDE SEQUENCE [LARGE SCALE GENOMIC DNA]</scope>
    <source>
        <strain evidence="6">CECT 8472</strain>
    </source>
</reference>
<dbReference type="PANTHER" id="PTHR30363:SF44">
    <property type="entry name" value="AGA OPERON TRANSCRIPTIONAL REPRESSOR-RELATED"/>
    <property type="match status" value="1"/>
</dbReference>
<dbReference type="Gene3D" id="1.10.10.10">
    <property type="entry name" value="Winged helix-like DNA-binding domain superfamily/Winged helix DNA-binding domain"/>
    <property type="match status" value="1"/>
</dbReference>
<accession>A0ABV8UNM5</accession>
<evidence type="ECO:0000313" key="5">
    <source>
        <dbReference type="EMBL" id="MFC4352180.1"/>
    </source>
</evidence>
<dbReference type="SMART" id="SM00420">
    <property type="entry name" value="HTH_DEOR"/>
    <property type="match status" value="1"/>
</dbReference>
<organism evidence="5 6">
    <name type="scientific">Fodinicurvata halophila</name>
    <dbReference type="NCBI Taxonomy" id="1419723"/>
    <lineage>
        <taxon>Bacteria</taxon>
        <taxon>Pseudomonadati</taxon>
        <taxon>Pseudomonadota</taxon>
        <taxon>Alphaproteobacteria</taxon>
        <taxon>Rhodospirillales</taxon>
        <taxon>Rhodovibrionaceae</taxon>
        <taxon>Fodinicurvata</taxon>
    </lineage>
</organism>
<dbReference type="RefSeq" id="WP_382422527.1">
    <property type="nucleotide sequence ID" value="NZ_JBHSCW010000006.1"/>
</dbReference>
<keyword evidence="6" id="KW-1185">Reference proteome</keyword>
<dbReference type="EMBL" id="JBHSCW010000006">
    <property type="protein sequence ID" value="MFC4352180.1"/>
    <property type="molecule type" value="Genomic_DNA"/>
</dbReference>
<feature type="domain" description="HTH deoR-type" evidence="4">
    <location>
        <begin position="3"/>
        <end position="58"/>
    </location>
</feature>
<keyword evidence="1" id="KW-0805">Transcription regulation</keyword>
<dbReference type="PROSITE" id="PS00894">
    <property type="entry name" value="HTH_DEOR_1"/>
    <property type="match status" value="1"/>
</dbReference>
<name>A0ABV8UNM5_9PROT</name>
<dbReference type="InterPro" id="IPR050313">
    <property type="entry name" value="Carb_Metab_HTH_regulators"/>
</dbReference>
<dbReference type="InterPro" id="IPR036388">
    <property type="entry name" value="WH-like_DNA-bd_sf"/>
</dbReference>
<evidence type="ECO:0000313" key="6">
    <source>
        <dbReference type="Proteomes" id="UP001595799"/>
    </source>
</evidence>
<dbReference type="Gene3D" id="3.40.50.1360">
    <property type="match status" value="1"/>
</dbReference>
<dbReference type="GO" id="GO:0003677">
    <property type="term" value="F:DNA binding"/>
    <property type="evidence" value="ECO:0007669"/>
    <property type="project" value="UniProtKB-KW"/>
</dbReference>
<evidence type="ECO:0000259" key="4">
    <source>
        <dbReference type="PROSITE" id="PS51000"/>
    </source>
</evidence>
<dbReference type="Proteomes" id="UP001595799">
    <property type="component" value="Unassembled WGS sequence"/>
</dbReference>
<proteinExistence type="predicted"/>
<dbReference type="PRINTS" id="PR00037">
    <property type="entry name" value="HTHLACR"/>
</dbReference>